<keyword evidence="4" id="KW-0687">Ribonucleoprotein</keyword>
<reference evidence="4" key="1">
    <citation type="submission" date="2023-01" db="EMBL/GenBank/DDBJ databases">
        <title>The growth and conidiation of Purpureocillium lavendulum are regulated by nitrogen source and histone H3K14 acetylation.</title>
        <authorList>
            <person name="Tang P."/>
            <person name="Han J."/>
            <person name="Zhang C."/>
            <person name="Tang P."/>
            <person name="Qi F."/>
            <person name="Zhang K."/>
            <person name="Liang L."/>
        </authorList>
    </citation>
    <scope>NUCLEOTIDE SEQUENCE</scope>
    <source>
        <strain evidence="4">YMF1.00683</strain>
    </source>
</reference>
<gene>
    <name evidence="4" type="primary">NHP2</name>
    <name evidence="4" type="ORF">O9K51_10121</name>
</gene>
<dbReference type="Gene3D" id="3.30.1330.30">
    <property type="match status" value="1"/>
</dbReference>
<evidence type="ECO:0000256" key="1">
    <source>
        <dbReference type="ARBA" id="ARBA00007337"/>
    </source>
</evidence>
<evidence type="ECO:0000313" key="4">
    <source>
        <dbReference type="EMBL" id="KAJ6437151.1"/>
    </source>
</evidence>
<dbReference type="InterPro" id="IPR004038">
    <property type="entry name" value="Ribosomal_eL8/eL30/eS12/Gad45"/>
</dbReference>
<keyword evidence="4" id="KW-0689">Ribosomal protein</keyword>
<dbReference type="Proteomes" id="UP001163105">
    <property type="component" value="Unassembled WGS sequence"/>
</dbReference>
<dbReference type="AlphaFoldDB" id="A0AB34FER5"/>
<feature type="region of interest" description="Disordered" evidence="2">
    <location>
        <begin position="1"/>
        <end position="88"/>
    </location>
</feature>
<evidence type="ECO:0000313" key="5">
    <source>
        <dbReference type="Proteomes" id="UP001163105"/>
    </source>
</evidence>
<dbReference type="EMBL" id="JAQHRD010000013">
    <property type="protein sequence ID" value="KAJ6437151.1"/>
    <property type="molecule type" value="Genomic_DNA"/>
</dbReference>
<sequence length="274" mass="30058">MFKSRQPGKSAAMAAERPDKKDKKEKKEKRSDETGVSKSKKDKKEKKEKKDKLAAALEEKLQKDAAAQSAGKAAADEDSDMEEAAKEELPLERTVVPFAIPVADDKGMKKVYKTIRKGRHVLRMQWMTMSADTDYTAAKNGTLKRGVKEVVKTLRKSSPSAPGYTGFPGLVVIAGDISPQDVISHIPVLCEDHNVPFIFVTSRAELGASAKTKRPTSVVMIMEKADGKKKAAAKDADKEDDEGEGFAEAYASLVKYAQKEYTKQAFWAKGESKA</sequence>
<dbReference type="InterPro" id="IPR029064">
    <property type="entry name" value="Ribosomal_eL30-like_sf"/>
</dbReference>
<evidence type="ECO:0000259" key="3">
    <source>
        <dbReference type="Pfam" id="PF01248"/>
    </source>
</evidence>
<dbReference type="InterPro" id="IPR004037">
    <property type="entry name" value="Ribosomal_eL8-like_CS"/>
</dbReference>
<dbReference type="PROSITE" id="PS01082">
    <property type="entry name" value="RIBOSOMAL_L7AE"/>
    <property type="match status" value="1"/>
</dbReference>
<evidence type="ECO:0000256" key="2">
    <source>
        <dbReference type="SAM" id="MobiDB-lite"/>
    </source>
</evidence>
<feature type="domain" description="Ribosomal protein eL8/eL30/eS12/Gadd45" evidence="3">
    <location>
        <begin position="136"/>
        <end position="227"/>
    </location>
</feature>
<comment type="caution">
    <text evidence="4">The sequence shown here is derived from an EMBL/GenBank/DDBJ whole genome shotgun (WGS) entry which is preliminary data.</text>
</comment>
<name>A0AB34FER5_9HYPO</name>
<feature type="compositionally biased region" description="Basic and acidic residues" evidence="2">
    <location>
        <begin position="48"/>
        <end position="63"/>
    </location>
</feature>
<feature type="compositionally biased region" description="Low complexity" evidence="2">
    <location>
        <begin position="64"/>
        <end position="73"/>
    </location>
</feature>
<organism evidence="4 5">
    <name type="scientific">Purpureocillium lavendulum</name>
    <dbReference type="NCBI Taxonomy" id="1247861"/>
    <lineage>
        <taxon>Eukaryota</taxon>
        <taxon>Fungi</taxon>
        <taxon>Dikarya</taxon>
        <taxon>Ascomycota</taxon>
        <taxon>Pezizomycotina</taxon>
        <taxon>Sordariomycetes</taxon>
        <taxon>Hypocreomycetidae</taxon>
        <taxon>Hypocreales</taxon>
        <taxon>Ophiocordycipitaceae</taxon>
        <taxon>Purpureocillium</taxon>
    </lineage>
</organism>
<dbReference type="GO" id="GO:0005840">
    <property type="term" value="C:ribosome"/>
    <property type="evidence" value="ECO:0007669"/>
    <property type="project" value="UniProtKB-KW"/>
</dbReference>
<dbReference type="GO" id="GO:1990904">
    <property type="term" value="C:ribonucleoprotein complex"/>
    <property type="evidence" value="ECO:0007669"/>
    <property type="project" value="InterPro"/>
</dbReference>
<comment type="similarity">
    <text evidence="1">Belongs to the eukaryotic ribosomal protein eL8 family.</text>
</comment>
<dbReference type="Pfam" id="PF01248">
    <property type="entry name" value="Ribosomal_L7Ae"/>
    <property type="match status" value="1"/>
</dbReference>
<dbReference type="GO" id="GO:0042254">
    <property type="term" value="P:ribosome biogenesis"/>
    <property type="evidence" value="ECO:0007669"/>
    <property type="project" value="InterPro"/>
</dbReference>
<feature type="compositionally biased region" description="Basic residues" evidence="2">
    <location>
        <begin position="38"/>
        <end position="47"/>
    </location>
</feature>
<proteinExistence type="inferred from homology"/>
<keyword evidence="5" id="KW-1185">Reference proteome</keyword>
<protein>
    <submittedName>
        <fullName evidence="4">Ribosomal protein L7Ae/L30e/S12e/Gadd45</fullName>
    </submittedName>
</protein>
<accession>A0AB34FER5</accession>
<dbReference type="SUPFAM" id="SSF55315">
    <property type="entry name" value="L30e-like"/>
    <property type="match status" value="1"/>
</dbReference>